<reference evidence="3" key="1">
    <citation type="submission" date="2021-06" db="EMBL/GenBank/DDBJ databases">
        <authorList>
            <person name="Kallberg Y."/>
            <person name="Tangrot J."/>
            <person name="Rosling A."/>
        </authorList>
    </citation>
    <scope>NUCLEOTIDE SEQUENCE</scope>
    <source>
        <strain evidence="3">CL551</strain>
    </source>
</reference>
<evidence type="ECO:0000313" key="3">
    <source>
        <dbReference type="EMBL" id="CAG8780897.1"/>
    </source>
</evidence>
<feature type="region of interest" description="Disordered" evidence="1">
    <location>
        <begin position="97"/>
        <end position="116"/>
    </location>
</feature>
<name>A0A9N9P0J7_9GLOM</name>
<sequence>MSYVQNDDTPQSNEFFCKEGDNNEIYNRQQKSHSIDTQNLDQLPSISPEPHVDEMKLSIDELSSQDNGKIENEDNLLENGLEKIEFASPLSVATTAAATATTSSNEKEESSSNDKEDVISMEMDGALAQLVSMGFEITIARVALKKNEGRDFDTVVHWLLQQKDEEKQKSK</sequence>
<comment type="caution">
    <text evidence="3">The sequence shown here is derived from an EMBL/GenBank/DDBJ whole genome shotgun (WGS) entry which is preliminary data.</text>
</comment>
<evidence type="ECO:0000256" key="1">
    <source>
        <dbReference type="SAM" id="MobiDB-lite"/>
    </source>
</evidence>
<dbReference type="EMBL" id="CAJVPV010052607">
    <property type="protein sequence ID" value="CAG8780897.1"/>
    <property type="molecule type" value="Genomic_DNA"/>
</dbReference>
<feature type="region of interest" description="Disordered" evidence="1">
    <location>
        <begin position="1"/>
        <end position="74"/>
    </location>
</feature>
<evidence type="ECO:0000313" key="4">
    <source>
        <dbReference type="Proteomes" id="UP000789342"/>
    </source>
</evidence>
<proteinExistence type="predicted"/>
<dbReference type="PROSITE" id="PS50030">
    <property type="entry name" value="UBA"/>
    <property type="match status" value="1"/>
</dbReference>
<feature type="compositionally biased region" description="Polar residues" evidence="1">
    <location>
        <begin position="1"/>
        <end position="14"/>
    </location>
</feature>
<accession>A0A9N9P0J7</accession>
<protein>
    <submittedName>
        <fullName evidence="3">13213_t:CDS:1</fullName>
    </submittedName>
</protein>
<feature type="compositionally biased region" description="Basic and acidic residues" evidence="1">
    <location>
        <begin position="50"/>
        <end position="59"/>
    </location>
</feature>
<dbReference type="InterPro" id="IPR015940">
    <property type="entry name" value="UBA"/>
</dbReference>
<dbReference type="Proteomes" id="UP000789342">
    <property type="component" value="Unassembled WGS sequence"/>
</dbReference>
<feature type="compositionally biased region" description="Polar residues" evidence="1">
    <location>
        <begin position="35"/>
        <end position="45"/>
    </location>
</feature>
<dbReference type="AlphaFoldDB" id="A0A9N9P0J7"/>
<dbReference type="SUPFAM" id="SSF46934">
    <property type="entry name" value="UBA-like"/>
    <property type="match status" value="1"/>
</dbReference>
<organism evidence="3 4">
    <name type="scientific">Acaulospora morrowiae</name>
    <dbReference type="NCBI Taxonomy" id="94023"/>
    <lineage>
        <taxon>Eukaryota</taxon>
        <taxon>Fungi</taxon>
        <taxon>Fungi incertae sedis</taxon>
        <taxon>Mucoromycota</taxon>
        <taxon>Glomeromycotina</taxon>
        <taxon>Glomeromycetes</taxon>
        <taxon>Diversisporales</taxon>
        <taxon>Acaulosporaceae</taxon>
        <taxon>Acaulospora</taxon>
    </lineage>
</organism>
<dbReference type="Gene3D" id="1.10.8.10">
    <property type="entry name" value="DNA helicase RuvA subunit, C-terminal domain"/>
    <property type="match status" value="1"/>
</dbReference>
<dbReference type="InterPro" id="IPR009060">
    <property type="entry name" value="UBA-like_sf"/>
</dbReference>
<feature type="non-terminal residue" evidence="3">
    <location>
        <position position="171"/>
    </location>
</feature>
<feature type="compositionally biased region" description="Basic and acidic residues" evidence="1">
    <location>
        <begin position="105"/>
        <end position="116"/>
    </location>
</feature>
<gene>
    <name evidence="3" type="ORF">AMORRO_LOCUS17307</name>
</gene>
<evidence type="ECO:0000259" key="2">
    <source>
        <dbReference type="PROSITE" id="PS50030"/>
    </source>
</evidence>
<keyword evidence="4" id="KW-1185">Reference proteome</keyword>
<feature type="domain" description="UBA" evidence="2">
    <location>
        <begin position="120"/>
        <end position="162"/>
    </location>
</feature>